<feature type="transmembrane region" description="Helical" evidence="6">
    <location>
        <begin position="111"/>
        <end position="133"/>
    </location>
</feature>
<evidence type="ECO:0000256" key="3">
    <source>
        <dbReference type="ARBA" id="ARBA00022692"/>
    </source>
</evidence>
<dbReference type="Pfam" id="PF06081">
    <property type="entry name" value="ArAE_1"/>
    <property type="match status" value="1"/>
</dbReference>
<name>A0ABX1JGQ1_9PSEU</name>
<evidence type="ECO:0000256" key="2">
    <source>
        <dbReference type="ARBA" id="ARBA00022475"/>
    </source>
</evidence>
<evidence type="ECO:0000256" key="1">
    <source>
        <dbReference type="ARBA" id="ARBA00004651"/>
    </source>
</evidence>
<keyword evidence="8" id="KW-1185">Reference proteome</keyword>
<proteinExistence type="predicted"/>
<evidence type="ECO:0000256" key="4">
    <source>
        <dbReference type="ARBA" id="ARBA00022989"/>
    </source>
</evidence>
<evidence type="ECO:0000313" key="7">
    <source>
        <dbReference type="EMBL" id="NKQ57427.1"/>
    </source>
</evidence>
<keyword evidence="2" id="KW-1003">Cell membrane</keyword>
<sequence>MWRAVRVSGREREAVLQAAKMAIAAVLAWLLTRLLPSPQSFIAPYAAVFLIAGTVYRSLANAITQTVTVMLGLVLAYLAFSALPWQPVALGVAVFVGMLVGSWHRLGANGMWVGVTALLMITAGTADHGHYLLERLAETAVGAVVGLAVNVLLLPPVHLRGARHAVRSLAGEIDELLQSLAADFDSDWDADTAWTWLHRASALDDAVRKAEDALSRGHESVRFNPRLLLHPGMRRPAPEPSLRVLREVSRQVQRITEALATASLDEDEFDPEFLAGLGSLLEQLAKAMSYYERSLDERGALPDLLDTLHFEQCELSGRVRRHRAGPAAQQAEDAVMLSVSRMVRVLAGDSPAMR</sequence>
<evidence type="ECO:0000256" key="6">
    <source>
        <dbReference type="SAM" id="Phobius"/>
    </source>
</evidence>
<organism evidence="7 8">
    <name type="scientific">Amycolatopsis acididurans</name>
    <dbReference type="NCBI Taxonomy" id="2724524"/>
    <lineage>
        <taxon>Bacteria</taxon>
        <taxon>Bacillati</taxon>
        <taxon>Actinomycetota</taxon>
        <taxon>Actinomycetes</taxon>
        <taxon>Pseudonocardiales</taxon>
        <taxon>Pseudonocardiaceae</taxon>
        <taxon>Amycolatopsis</taxon>
    </lineage>
</organism>
<protein>
    <submittedName>
        <fullName evidence="7">FUSC family protein</fullName>
    </submittedName>
</protein>
<evidence type="ECO:0000313" key="8">
    <source>
        <dbReference type="Proteomes" id="UP000715441"/>
    </source>
</evidence>
<keyword evidence="3 6" id="KW-0812">Transmembrane</keyword>
<comment type="subcellular location">
    <subcellularLocation>
        <location evidence="1">Cell membrane</location>
        <topology evidence="1">Multi-pass membrane protein</topology>
    </subcellularLocation>
</comment>
<dbReference type="EMBL" id="JAAXLS010000036">
    <property type="protein sequence ID" value="NKQ57427.1"/>
    <property type="molecule type" value="Genomic_DNA"/>
</dbReference>
<feature type="transmembrane region" description="Helical" evidence="6">
    <location>
        <begin position="14"/>
        <end position="32"/>
    </location>
</feature>
<evidence type="ECO:0000256" key="5">
    <source>
        <dbReference type="ARBA" id="ARBA00023136"/>
    </source>
</evidence>
<dbReference type="InterPro" id="IPR010343">
    <property type="entry name" value="ArAE_1"/>
</dbReference>
<feature type="transmembrane region" description="Helical" evidence="6">
    <location>
        <begin position="139"/>
        <end position="159"/>
    </location>
</feature>
<gene>
    <name evidence="7" type="ORF">HFP15_31640</name>
</gene>
<dbReference type="PANTHER" id="PTHR30509:SF9">
    <property type="entry name" value="MULTIDRUG RESISTANCE PROTEIN MDTO"/>
    <property type="match status" value="1"/>
</dbReference>
<keyword evidence="4 6" id="KW-1133">Transmembrane helix</keyword>
<dbReference type="PANTHER" id="PTHR30509">
    <property type="entry name" value="P-HYDROXYBENZOIC ACID EFFLUX PUMP SUBUNIT-RELATED"/>
    <property type="match status" value="1"/>
</dbReference>
<feature type="transmembrane region" description="Helical" evidence="6">
    <location>
        <begin position="38"/>
        <end position="56"/>
    </location>
</feature>
<dbReference type="Proteomes" id="UP000715441">
    <property type="component" value="Unassembled WGS sequence"/>
</dbReference>
<reference evidence="7 8" key="1">
    <citation type="submission" date="2020-04" db="EMBL/GenBank/DDBJ databases">
        <title>Novel species.</title>
        <authorList>
            <person name="Teo W.F.A."/>
            <person name="Lipun K."/>
            <person name="Srisuk N."/>
            <person name="Duangmal K."/>
        </authorList>
    </citation>
    <scope>NUCLEOTIDE SEQUENCE [LARGE SCALE GENOMIC DNA]</scope>
    <source>
        <strain evidence="7 8">K13G38</strain>
    </source>
</reference>
<accession>A0ABX1JGQ1</accession>
<comment type="caution">
    <text evidence="7">The sequence shown here is derived from an EMBL/GenBank/DDBJ whole genome shotgun (WGS) entry which is preliminary data.</text>
</comment>
<keyword evidence="5 6" id="KW-0472">Membrane</keyword>